<keyword evidence="4" id="KW-0560">Oxidoreductase</keyword>
<organism evidence="4 5">
    <name type="scientific">Nocardia aurantia</name>
    <dbReference type="NCBI Taxonomy" id="2585199"/>
    <lineage>
        <taxon>Bacteria</taxon>
        <taxon>Bacillati</taxon>
        <taxon>Actinomycetota</taxon>
        <taxon>Actinomycetes</taxon>
        <taxon>Mycobacteriales</taxon>
        <taxon>Nocardiaceae</taxon>
        <taxon>Nocardia</taxon>
    </lineage>
</organism>
<dbReference type="OrthoDB" id="9791689at2"/>
<dbReference type="PRINTS" id="PR00420">
    <property type="entry name" value="RNGMNOXGNASE"/>
</dbReference>
<evidence type="ECO:0000313" key="4">
    <source>
        <dbReference type="EMBL" id="MQY31183.1"/>
    </source>
</evidence>
<dbReference type="Gene3D" id="3.50.50.60">
    <property type="entry name" value="FAD/NAD(P)-binding domain"/>
    <property type="match status" value="1"/>
</dbReference>
<dbReference type="SUPFAM" id="SSF51905">
    <property type="entry name" value="FAD/NAD(P)-binding domain"/>
    <property type="match status" value="1"/>
</dbReference>
<protein>
    <submittedName>
        <fullName evidence="4">p-hydroxybenzoate hydroxylase</fullName>
        <ecNumber evidence="4">1.14.13.2</ecNumber>
    </submittedName>
</protein>
<reference evidence="4 5" key="1">
    <citation type="submission" date="2019-10" db="EMBL/GenBank/DDBJ databases">
        <title>Nocardia macrotermitis sp. nov. and Nocardia aurantia sp. nov., isolated from the gut of fungus growing-termite Macrotermes natalensis.</title>
        <authorList>
            <person name="Benndorf R."/>
            <person name="Schwitalla J."/>
            <person name="Martin K."/>
            <person name="De Beer W."/>
            <person name="Kaster A.-K."/>
            <person name="Vollmers J."/>
            <person name="Poulsen M."/>
            <person name="Beemelmanns C."/>
        </authorList>
    </citation>
    <scope>NUCLEOTIDE SEQUENCE [LARGE SCALE GENOMIC DNA]</scope>
    <source>
        <strain evidence="4 5">RB56</strain>
    </source>
</reference>
<comment type="caution">
    <text evidence="4">The sequence shown here is derived from an EMBL/GenBank/DDBJ whole genome shotgun (WGS) entry which is preliminary data.</text>
</comment>
<dbReference type="InterPro" id="IPR002938">
    <property type="entry name" value="FAD-bd"/>
</dbReference>
<evidence type="ECO:0000313" key="5">
    <source>
        <dbReference type="Proteomes" id="UP000431401"/>
    </source>
</evidence>
<dbReference type="EC" id="1.14.13.2" evidence="4"/>
<dbReference type="EMBL" id="WEGI01000017">
    <property type="protein sequence ID" value="MQY31183.1"/>
    <property type="molecule type" value="Genomic_DNA"/>
</dbReference>
<dbReference type="SUPFAM" id="SSF54373">
    <property type="entry name" value="FAD-linked reductases, C-terminal domain"/>
    <property type="match status" value="1"/>
</dbReference>
<dbReference type="InterPro" id="IPR050641">
    <property type="entry name" value="RIFMO-like"/>
</dbReference>
<dbReference type="Proteomes" id="UP000431401">
    <property type="component" value="Unassembled WGS sequence"/>
</dbReference>
<gene>
    <name evidence="4" type="primary">pobA_2</name>
    <name evidence="4" type="ORF">NRB56_67910</name>
</gene>
<evidence type="ECO:0000259" key="3">
    <source>
        <dbReference type="Pfam" id="PF01494"/>
    </source>
</evidence>
<dbReference type="GO" id="GO:0071949">
    <property type="term" value="F:FAD binding"/>
    <property type="evidence" value="ECO:0007669"/>
    <property type="project" value="InterPro"/>
</dbReference>
<accession>A0A7K0DZE8</accession>
<sequence>MRTRVAIIGAGPAGLLLAHLLDAAGIDSVLIERQNAEHVAARIRAGILEAGSVDLLRRAGLGERLAREGMEHRGIHLQWPNERHHLDFVDLIGRSVWVYGQTEVTKDLLAARERAGQAAFYAASEVTAHEIDGERPYVAFVDAAGRPRRVDAEIVVGCDGYHGPSKQAIPDALRHTWERNYPFAWLGVLADVEPSTDELIYAWHPDGFALHSMRSRTVSRFYLQVTPDENIGDWSDDRIWDNLATRFALDGWTLKTGAITEKSVLPMRSFVTTPLRHGRLFLAGDAGHIVPPTGAKGLNLAIADVALLSRALIAWLRDGDTAPAATYSDTALERVWRCTHFSWWMTTMLHRHGDDFDARLQLSQLRRVVGSRSAATELAENYAGLPMPGLD</sequence>
<feature type="domain" description="FAD-binding" evidence="3">
    <location>
        <begin position="2"/>
        <end position="341"/>
    </location>
</feature>
<dbReference type="RefSeq" id="WP_153348441.1">
    <property type="nucleotide sequence ID" value="NZ_WEGI01000017.1"/>
</dbReference>
<evidence type="ECO:0000256" key="1">
    <source>
        <dbReference type="ARBA" id="ARBA00022630"/>
    </source>
</evidence>
<dbReference type="InterPro" id="IPR036188">
    <property type="entry name" value="FAD/NAD-bd_sf"/>
</dbReference>
<proteinExistence type="predicted"/>
<dbReference type="Pfam" id="PF01494">
    <property type="entry name" value="FAD_binding_3"/>
    <property type="match status" value="1"/>
</dbReference>
<dbReference type="GO" id="GO:0018659">
    <property type="term" value="F:4-hydroxybenzoate 3-monooxygenase activity"/>
    <property type="evidence" value="ECO:0007669"/>
    <property type="project" value="UniProtKB-EC"/>
</dbReference>
<dbReference type="Gene3D" id="3.30.9.10">
    <property type="entry name" value="D-Amino Acid Oxidase, subunit A, domain 2"/>
    <property type="match status" value="1"/>
</dbReference>
<keyword evidence="1" id="KW-0285">Flavoprotein</keyword>
<name>A0A7K0DZE8_9NOCA</name>
<dbReference type="AlphaFoldDB" id="A0A7K0DZE8"/>
<evidence type="ECO:0000256" key="2">
    <source>
        <dbReference type="ARBA" id="ARBA00022827"/>
    </source>
</evidence>
<dbReference type="PANTHER" id="PTHR43004:SF3">
    <property type="entry name" value="P-HYDROXYBENZOATE HYDROXYLASE"/>
    <property type="match status" value="1"/>
</dbReference>
<keyword evidence="5" id="KW-1185">Reference proteome</keyword>
<keyword evidence="2" id="KW-0274">FAD</keyword>
<dbReference type="NCBIfam" id="NF006091">
    <property type="entry name" value="PRK08243.1"/>
    <property type="match status" value="1"/>
</dbReference>
<dbReference type="PANTHER" id="PTHR43004">
    <property type="entry name" value="TRK SYSTEM POTASSIUM UPTAKE PROTEIN"/>
    <property type="match status" value="1"/>
</dbReference>